<evidence type="ECO:0000256" key="4">
    <source>
        <dbReference type="ARBA" id="ARBA00022692"/>
    </source>
</evidence>
<keyword evidence="8 13" id="KW-1133">Transmembrane helix</keyword>
<dbReference type="InterPro" id="IPR036791">
    <property type="entry name" value="Ribosomal_bL9_C_sf"/>
</dbReference>
<evidence type="ECO:0000256" key="7">
    <source>
        <dbReference type="ARBA" id="ARBA00022980"/>
    </source>
</evidence>
<dbReference type="Pfam" id="PF02272">
    <property type="entry name" value="DHHA1"/>
    <property type="match status" value="1"/>
</dbReference>
<dbReference type="AlphaFoldDB" id="A0A553IJG1"/>
<dbReference type="Gene3D" id="3.10.430.100">
    <property type="entry name" value="Ribosomal protein L9, C-terminal domain"/>
    <property type="match status" value="1"/>
</dbReference>
<dbReference type="RefSeq" id="WP_012242153.1">
    <property type="nucleotide sequence ID" value="NZ_JACAOE010000001.1"/>
</dbReference>
<comment type="caution">
    <text evidence="15">The sequence shown here is derived from an EMBL/GenBank/DDBJ whole genome shotgun (WGS) entry which is preliminary data.</text>
</comment>
<dbReference type="GO" id="GO:0019843">
    <property type="term" value="F:rRNA binding"/>
    <property type="evidence" value="ECO:0007669"/>
    <property type="project" value="UniProtKB-UniRule"/>
</dbReference>
<dbReference type="EMBL" id="VKID01000001">
    <property type="protein sequence ID" value="TRY00350.1"/>
    <property type="molecule type" value="Genomic_DNA"/>
</dbReference>
<dbReference type="Gene3D" id="3.30.450.20">
    <property type="entry name" value="PAS domain"/>
    <property type="match status" value="1"/>
</dbReference>
<dbReference type="InterPro" id="IPR009027">
    <property type="entry name" value="Ribosomal_bL9/RNase_H1_N"/>
</dbReference>
<dbReference type="GeneID" id="41338387"/>
<dbReference type="Pfam" id="PF01281">
    <property type="entry name" value="Ribosomal_L9_N"/>
    <property type="match status" value="1"/>
</dbReference>
<keyword evidence="5 11" id="KW-0699">rRNA-binding</keyword>
<keyword evidence="7 11" id="KW-0689">Ribosomal protein</keyword>
<dbReference type="SUPFAM" id="SSF55653">
    <property type="entry name" value="Ribosomal protein L9 C-domain"/>
    <property type="match status" value="1"/>
</dbReference>
<dbReference type="InterPro" id="IPR020070">
    <property type="entry name" value="Ribosomal_bL9_N"/>
</dbReference>
<dbReference type="GO" id="GO:0005886">
    <property type="term" value="C:plasma membrane"/>
    <property type="evidence" value="ECO:0007669"/>
    <property type="project" value="UniProtKB-SubCell"/>
</dbReference>
<dbReference type="Pfam" id="PF03948">
    <property type="entry name" value="Ribosomal_L9_C"/>
    <property type="match status" value="1"/>
</dbReference>
<evidence type="ECO:0000256" key="8">
    <source>
        <dbReference type="ARBA" id="ARBA00022989"/>
    </source>
</evidence>
<dbReference type="InterPro" id="IPR020594">
    <property type="entry name" value="Ribosomal_bL9_bac/chp"/>
</dbReference>
<sequence length="818" mass="92303">MRKLINGILITLWVIAFLVFTLVTFTEMFNQIPNIKFISYMTFIVITLLAVFVLILTIVNNYKQYIKNLQNRLARWSKLSPRVNQVGDDAFHELPIGILVLDEGLKEIKWVNQYAKVIFEGRLIDRPVAEISASLADYLLSDNKQPITISVKDQKYEVLYKDSFQVIYLFNVTSRENVKLEFIKNLPAIGILNLDNFEDNMTNFDISEQTSIKGEYLSAIADWVDEYNGYLKPYGDNRMVMLIKRKRLEDMMAKKFDILEHIRDISTNYGIRVTLSIGIASWDLEYDELSDYAQNAIELAEKRGGDQAVVNIQNQKIAYFGAKLESITRSSRTNARLAAQMLGDTLNKADQIYIMGHDQTDLDSFGAMIGALKMSLTTPDIAAYLIVDMEKLDPTVTDVYNYLLSMNHLVTKHVITTQEALARKTKDTLLMILDTQNPQIVHSKELLDLKLKTAVIDHHRGNEASIKGDFSFIDPGASSTVELMMELFSFFPVEIQLDAPEASVMYGGIILDTNTFTYRTNARTFDVASKLKDYGADTMMVKTWLRSDLNRIIKQNELLGKVEIFLDRFAIVKTEDVFNDRTFIAQLSESLLEIKNVDASFTIVNFSDGTVGISARSFGAINVQLLMEEMGGGGHLSSAATQIKDVSVNDAYLQLKHILELEYGGDNTPMKVILLEDVKGKGKKDQVIELAGGYANYLISNKLAVFANEENIKKLEDKKEKEREEAAKYLELMKKVASEIEGKSITLSINVGADGKRFGSITTKQIVEAFHEKHGVMIDKKRLELANDIGSVGIYPVTVSLDKGVKATFEVNIIERRD</sequence>
<evidence type="ECO:0000256" key="6">
    <source>
        <dbReference type="ARBA" id="ARBA00022884"/>
    </source>
</evidence>
<evidence type="ECO:0000256" key="9">
    <source>
        <dbReference type="ARBA" id="ARBA00023136"/>
    </source>
</evidence>
<dbReference type="Pfam" id="PF01368">
    <property type="entry name" value="DHH"/>
    <property type="match status" value="1"/>
</dbReference>
<dbReference type="SUPFAM" id="SSF64182">
    <property type="entry name" value="DHH phosphoesterases"/>
    <property type="match status" value="1"/>
</dbReference>
<accession>A0A553IJG1</accession>
<dbReference type="GO" id="GO:0006412">
    <property type="term" value="P:translation"/>
    <property type="evidence" value="ECO:0007669"/>
    <property type="project" value="UniProtKB-UniRule"/>
</dbReference>
<evidence type="ECO:0000256" key="3">
    <source>
        <dbReference type="ARBA" id="ARBA00022475"/>
    </source>
</evidence>
<keyword evidence="12" id="KW-0175">Coiled coil</keyword>
<keyword evidence="4 13" id="KW-0812">Transmembrane</keyword>
<organism evidence="15 16">
    <name type="scientific">Acholeplasma laidlawii</name>
    <dbReference type="NCBI Taxonomy" id="2148"/>
    <lineage>
        <taxon>Bacteria</taxon>
        <taxon>Bacillati</taxon>
        <taxon>Mycoplasmatota</taxon>
        <taxon>Mollicutes</taxon>
        <taxon>Acholeplasmatales</taxon>
        <taxon>Acholeplasmataceae</taxon>
        <taxon>Acholeplasma</taxon>
    </lineage>
</organism>
<name>A0A553IJG1_ACHLA</name>
<evidence type="ECO:0000313" key="16">
    <source>
        <dbReference type="Proteomes" id="UP000315938"/>
    </source>
</evidence>
<dbReference type="GO" id="GO:1990904">
    <property type="term" value="C:ribonucleoprotein complex"/>
    <property type="evidence" value="ECO:0007669"/>
    <property type="project" value="UniProtKB-KW"/>
</dbReference>
<evidence type="ECO:0000256" key="5">
    <source>
        <dbReference type="ARBA" id="ARBA00022730"/>
    </source>
</evidence>
<protein>
    <recommendedName>
        <fullName evidence="11">Large ribosomal subunit protein bL9</fullName>
    </recommendedName>
</protein>
<dbReference type="SMART" id="SM00267">
    <property type="entry name" value="GGDEF"/>
    <property type="match status" value="1"/>
</dbReference>
<dbReference type="GO" id="GO:0003735">
    <property type="term" value="F:structural constituent of ribosome"/>
    <property type="evidence" value="ECO:0007669"/>
    <property type="project" value="InterPro"/>
</dbReference>
<reference evidence="15 16" key="1">
    <citation type="submission" date="2019-07" db="EMBL/GenBank/DDBJ databases">
        <title>Genome sequence of Acholeplasma laidlawii strain with increased resistance to erythromycin.</title>
        <authorList>
            <person name="Medvedeva E.S."/>
            <person name="Baranova N.B."/>
            <person name="Siniagina M.N."/>
            <person name="Mouzykantov A."/>
            <person name="Chernova O.A."/>
            <person name="Chernov V.M."/>
        </authorList>
    </citation>
    <scope>NUCLEOTIDE SEQUENCE [LARGE SCALE GENOMIC DNA]</scope>
    <source>
        <strain evidence="15 16">PG8REry</strain>
    </source>
</reference>
<dbReference type="PROSITE" id="PS50887">
    <property type="entry name" value="GGDEF"/>
    <property type="match status" value="1"/>
</dbReference>
<dbReference type="Pfam" id="PF24898">
    <property type="entry name" value="GGDEF_GdpP"/>
    <property type="match status" value="1"/>
</dbReference>
<evidence type="ECO:0000256" key="13">
    <source>
        <dbReference type="SAM" id="Phobius"/>
    </source>
</evidence>
<feature type="transmembrane region" description="Helical" evidence="13">
    <location>
        <begin position="7"/>
        <end position="25"/>
    </location>
</feature>
<feature type="coiled-coil region" evidence="12">
    <location>
        <begin position="705"/>
        <end position="739"/>
    </location>
</feature>
<dbReference type="InterPro" id="IPR049553">
    <property type="entry name" value="GdpP-like_PAS"/>
</dbReference>
<dbReference type="InterPro" id="IPR003156">
    <property type="entry name" value="DHHA1_dom"/>
</dbReference>
<dbReference type="GO" id="GO:0005840">
    <property type="term" value="C:ribosome"/>
    <property type="evidence" value="ECO:0007669"/>
    <property type="project" value="UniProtKB-KW"/>
</dbReference>
<dbReference type="HAMAP" id="MF_00503">
    <property type="entry name" value="Ribosomal_bL9"/>
    <property type="match status" value="1"/>
</dbReference>
<dbReference type="InterPro" id="IPR000160">
    <property type="entry name" value="GGDEF_dom"/>
</dbReference>
<dbReference type="InterPro" id="IPR051319">
    <property type="entry name" value="Oligoribo/pAp-PDE_c-di-AMP_PDE"/>
</dbReference>
<evidence type="ECO:0000259" key="14">
    <source>
        <dbReference type="PROSITE" id="PS50887"/>
    </source>
</evidence>
<evidence type="ECO:0000256" key="1">
    <source>
        <dbReference type="ARBA" id="ARBA00004651"/>
    </source>
</evidence>
<dbReference type="InterPro" id="IPR036935">
    <property type="entry name" value="Ribosomal_bL9_N_sf"/>
</dbReference>
<dbReference type="Proteomes" id="UP000315938">
    <property type="component" value="Unassembled WGS sequence"/>
</dbReference>
<proteinExistence type="inferred from homology"/>
<keyword evidence="10 11" id="KW-0687">Ribonucleoprotein</keyword>
<keyword evidence="9 13" id="KW-0472">Membrane</keyword>
<dbReference type="SUPFAM" id="SSF55658">
    <property type="entry name" value="L9 N-domain-like"/>
    <property type="match status" value="1"/>
</dbReference>
<evidence type="ECO:0000256" key="12">
    <source>
        <dbReference type="SAM" id="Coils"/>
    </source>
</evidence>
<comment type="similarity">
    <text evidence="2 11">Belongs to the bacterial ribosomal protein bL9 family.</text>
</comment>
<dbReference type="PANTHER" id="PTHR47618:SF2">
    <property type="entry name" value="CYCLIC-DI-AMP PHOSPHODIESTERASE GDPP"/>
    <property type="match status" value="1"/>
</dbReference>
<dbReference type="OMA" id="IIWYNHK"/>
<gene>
    <name evidence="11 15" type="primary">rplI</name>
    <name evidence="15" type="ORF">FNV44_04680</name>
</gene>
<evidence type="ECO:0000256" key="11">
    <source>
        <dbReference type="HAMAP-Rule" id="MF_00503"/>
    </source>
</evidence>
<evidence type="ECO:0000313" key="15">
    <source>
        <dbReference type="EMBL" id="TRY00350.1"/>
    </source>
</evidence>
<keyword evidence="3" id="KW-1003">Cell membrane</keyword>
<dbReference type="InterPro" id="IPR038763">
    <property type="entry name" value="DHH_sf"/>
</dbReference>
<dbReference type="Pfam" id="PF21370">
    <property type="entry name" value="PAS_GdpP"/>
    <property type="match status" value="1"/>
</dbReference>
<feature type="domain" description="GGDEF" evidence="14">
    <location>
        <begin position="185"/>
        <end position="313"/>
    </location>
</feature>
<dbReference type="NCBIfam" id="NF011110">
    <property type="entry name" value="PRK14538.1"/>
    <property type="match status" value="1"/>
</dbReference>
<dbReference type="Gene3D" id="3.10.310.30">
    <property type="match status" value="1"/>
</dbReference>
<dbReference type="Gene3D" id="3.90.1640.10">
    <property type="entry name" value="inorganic pyrophosphatase (n-terminal core)"/>
    <property type="match status" value="1"/>
</dbReference>
<dbReference type="NCBIfam" id="TIGR00158">
    <property type="entry name" value="L9"/>
    <property type="match status" value="1"/>
</dbReference>
<keyword evidence="6 11" id="KW-0694">RNA-binding</keyword>
<comment type="function">
    <text evidence="11">Binds to the 23S rRNA.</text>
</comment>
<dbReference type="Gene3D" id="3.40.5.10">
    <property type="entry name" value="Ribosomal protein L9, N-terminal domain"/>
    <property type="match status" value="1"/>
</dbReference>
<evidence type="ECO:0000256" key="10">
    <source>
        <dbReference type="ARBA" id="ARBA00023274"/>
    </source>
</evidence>
<dbReference type="InterPro" id="IPR020069">
    <property type="entry name" value="Ribosomal_bL9_C"/>
</dbReference>
<comment type="subcellular location">
    <subcellularLocation>
        <location evidence="1">Cell membrane</location>
        <topology evidence="1">Multi-pass membrane protein</topology>
    </subcellularLocation>
</comment>
<feature type="transmembrane region" description="Helical" evidence="13">
    <location>
        <begin position="37"/>
        <end position="59"/>
    </location>
</feature>
<dbReference type="PANTHER" id="PTHR47618">
    <property type="entry name" value="BIFUNCTIONAL OLIGORIBONUCLEASE AND PAP PHOSPHATASE NRNA"/>
    <property type="match status" value="1"/>
</dbReference>
<evidence type="ECO:0000256" key="2">
    <source>
        <dbReference type="ARBA" id="ARBA00010605"/>
    </source>
</evidence>
<dbReference type="InterPro" id="IPR001667">
    <property type="entry name" value="DDH_dom"/>
</dbReference>